<name>A0A493T3M7_ANAPP</name>
<feature type="domain" description="MH1" evidence="6">
    <location>
        <begin position="358"/>
        <end position="486"/>
    </location>
</feature>
<dbReference type="AlphaFoldDB" id="A0A493T3M7"/>
<dbReference type="InterPro" id="IPR003619">
    <property type="entry name" value="MAD_homology1_Dwarfin-type"/>
</dbReference>
<dbReference type="GO" id="GO:0060395">
    <property type="term" value="P:SMAD protein signal transduction"/>
    <property type="evidence" value="ECO:0007669"/>
    <property type="project" value="TreeGrafter"/>
</dbReference>
<reference evidence="7" key="3">
    <citation type="submission" date="2025-09" db="UniProtKB">
        <authorList>
            <consortium name="Ensembl"/>
        </authorList>
    </citation>
    <scope>IDENTIFICATION</scope>
</reference>
<dbReference type="Gene3D" id="3.90.520.10">
    <property type="entry name" value="SMAD MH1 domain"/>
    <property type="match status" value="1"/>
</dbReference>
<evidence type="ECO:0000256" key="5">
    <source>
        <dbReference type="SAM" id="MobiDB-lite"/>
    </source>
</evidence>
<feature type="compositionally biased region" description="Basic residues" evidence="5">
    <location>
        <begin position="304"/>
        <end position="315"/>
    </location>
</feature>
<dbReference type="GO" id="GO:0140416">
    <property type="term" value="F:transcription regulator inhibitor activity"/>
    <property type="evidence" value="ECO:0007669"/>
    <property type="project" value="TreeGrafter"/>
</dbReference>
<dbReference type="GeneTree" id="ENSGT00940000158146"/>
<dbReference type="GO" id="GO:0006357">
    <property type="term" value="P:regulation of transcription by RNA polymerase II"/>
    <property type="evidence" value="ECO:0007669"/>
    <property type="project" value="TreeGrafter"/>
</dbReference>
<reference evidence="7" key="2">
    <citation type="submission" date="2025-08" db="UniProtKB">
        <authorList>
            <consortium name="Ensembl"/>
        </authorList>
    </citation>
    <scope>IDENTIFICATION</scope>
</reference>
<feature type="compositionally biased region" description="Low complexity" evidence="5">
    <location>
        <begin position="250"/>
        <end position="260"/>
    </location>
</feature>
<comment type="subcellular location">
    <subcellularLocation>
        <location evidence="1">Nucleus</location>
    </subcellularLocation>
</comment>
<dbReference type="InterPro" id="IPR036578">
    <property type="entry name" value="SMAD_MH1_sf"/>
</dbReference>
<feature type="region of interest" description="Disordered" evidence="5">
    <location>
        <begin position="241"/>
        <end position="315"/>
    </location>
</feature>
<reference evidence="8" key="1">
    <citation type="submission" date="2017-10" db="EMBL/GenBank/DDBJ databases">
        <title>A new Pekin duck reference genome.</title>
        <authorList>
            <person name="Hou Z.-C."/>
            <person name="Zhou Z.-K."/>
            <person name="Zhu F."/>
            <person name="Hou S.-S."/>
        </authorList>
    </citation>
    <scope>NUCLEOTIDE SEQUENCE [LARGE SCALE GENOMIC DNA]</scope>
</reference>
<feature type="region of interest" description="Disordered" evidence="5">
    <location>
        <begin position="24"/>
        <end position="71"/>
    </location>
</feature>
<keyword evidence="4" id="KW-0539">Nucleus</keyword>
<dbReference type="GO" id="GO:0070411">
    <property type="term" value="F:I-SMAD binding"/>
    <property type="evidence" value="ECO:0007669"/>
    <property type="project" value="TreeGrafter"/>
</dbReference>
<accession>A0A493T3M7</accession>
<dbReference type="InterPro" id="IPR013790">
    <property type="entry name" value="Dwarfin"/>
</dbReference>
<dbReference type="STRING" id="8840.ENSAPLP00000020529"/>
<dbReference type="GO" id="GO:0030154">
    <property type="term" value="P:cell differentiation"/>
    <property type="evidence" value="ECO:0007669"/>
    <property type="project" value="TreeGrafter"/>
</dbReference>
<dbReference type="GO" id="GO:0009653">
    <property type="term" value="P:anatomical structure morphogenesis"/>
    <property type="evidence" value="ECO:0007669"/>
    <property type="project" value="TreeGrafter"/>
</dbReference>
<dbReference type="Proteomes" id="UP000016666">
    <property type="component" value="Unassembled WGS sequence"/>
</dbReference>
<dbReference type="Pfam" id="PF03165">
    <property type="entry name" value="MH1"/>
    <property type="match status" value="1"/>
</dbReference>
<evidence type="ECO:0000256" key="2">
    <source>
        <dbReference type="ARBA" id="ARBA00023015"/>
    </source>
</evidence>
<feature type="region of interest" description="Disordered" evidence="5">
    <location>
        <begin position="151"/>
        <end position="178"/>
    </location>
</feature>
<dbReference type="PANTHER" id="PTHR13703">
    <property type="entry name" value="SMAD"/>
    <property type="match status" value="1"/>
</dbReference>
<evidence type="ECO:0000313" key="8">
    <source>
        <dbReference type="Proteomes" id="UP000016666"/>
    </source>
</evidence>
<sequence length="580" mass="60633">RVPPLVPAPGCFLPWPCTPGRHQRCQEPAGSRRSKTYPEGPAGAAAKVAGCTGHHGPGGCPRSPEPTVPQSVPGRCGAGLAPVQGLPAALSCCRGSSAHPGRGGSAWRQHGLPYLGGKLGAGSTAPRGIRVPFTLAALLWRGLPPSRSARGGAWLQGQPGGRGGQRGPLPEGAQPIPAAPSRCCGQGWGLADGAVVLRPAAPPFPSTAHVPGAVPARPLPCSHVSPRCSVPSRLLATPLAVPDSLGRQPGSGSPAGSGASLPTTAHASGACPAAATSWPRPQLSPRPGRHESMNFPNGEVRGRRESRHRKKSWLRRAAGRAVLAAPRAQPHAQPRLLAPSSAAHPRRCCPMFRSRRAALVRRLWRQRCAAPGPEDGHGALKPAAHALFKKLKDEELELLVQAVESWGAWESGCVWVPRGDPRGAKQALPPQVLLCRLYRWPDLRQPHELKHLSYCQSAGGRGGCGDAAALCCNPHHFSRLAVPGECPPRSPRPPSSPPLPTLLPSSIWSLGWAEGGLRGLWGGRGLWGARAHVPAPHPLPCPPRDPSAPLLEVVLQPLLAGRARAPPAPGVQLQPRGVAW</sequence>
<dbReference type="PROSITE" id="PS51075">
    <property type="entry name" value="MH1"/>
    <property type="match status" value="1"/>
</dbReference>
<evidence type="ECO:0000256" key="3">
    <source>
        <dbReference type="ARBA" id="ARBA00023163"/>
    </source>
</evidence>
<dbReference type="GO" id="GO:0071144">
    <property type="term" value="C:heteromeric SMAD protein complex"/>
    <property type="evidence" value="ECO:0007669"/>
    <property type="project" value="TreeGrafter"/>
</dbReference>
<evidence type="ECO:0000259" key="6">
    <source>
        <dbReference type="PROSITE" id="PS51075"/>
    </source>
</evidence>
<dbReference type="Ensembl" id="ENSAPLT00000021201.1">
    <property type="protein sequence ID" value="ENSAPLP00000020529.1"/>
    <property type="gene ID" value="ENSAPLG00000020208.1"/>
</dbReference>
<dbReference type="SUPFAM" id="SSF56366">
    <property type="entry name" value="SMAD MH1 domain"/>
    <property type="match status" value="1"/>
</dbReference>
<keyword evidence="8" id="KW-1185">Reference proteome</keyword>
<keyword evidence="2" id="KW-0805">Transcription regulation</keyword>
<dbReference type="SMART" id="SM00523">
    <property type="entry name" value="DWA"/>
    <property type="match status" value="1"/>
</dbReference>
<evidence type="ECO:0000256" key="1">
    <source>
        <dbReference type="ARBA" id="ARBA00004123"/>
    </source>
</evidence>
<protein>
    <recommendedName>
        <fullName evidence="6">MH1 domain-containing protein</fullName>
    </recommendedName>
</protein>
<dbReference type="CDD" id="cd10489">
    <property type="entry name" value="MH1_SMAD_6_7"/>
    <property type="match status" value="1"/>
</dbReference>
<proteinExistence type="predicted"/>
<keyword evidence="3" id="KW-0804">Transcription</keyword>
<dbReference type="PANTHER" id="PTHR13703:SF67">
    <property type="entry name" value="MOTHERS AGAINST DECAPENTAPLEGIC HOMOLOG"/>
    <property type="match status" value="1"/>
</dbReference>
<evidence type="ECO:0000256" key="4">
    <source>
        <dbReference type="ARBA" id="ARBA00023242"/>
    </source>
</evidence>
<dbReference type="InterPro" id="IPR013019">
    <property type="entry name" value="MAD_homology_MH1"/>
</dbReference>
<organism evidence="7 8">
    <name type="scientific">Anas platyrhynchos platyrhynchos</name>
    <name type="common">Northern mallard</name>
    <dbReference type="NCBI Taxonomy" id="8840"/>
    <lineage>
        <taxon>Eukaryota</taxon>
        <taxon>Metazoa</taxon>
        <taxon>Chordata</taxon>
        <taxon>Craniata</taxon>
        <taxon>Vertebrata</taxon>
        <taxon>Euteleostomi</taxon>
        <taxon>Archelosauria</taxon>
        <taxon>Archosauria</taxon>
        <taxon>Dinosauria</taxon>
        <taxon>Saurischia</taxon>
        <taxon>Theropoda</taxon>
        <taxon>Coelurosauria</taxon>
        <taxon>Aves</taxon>
        <taxon>Neognathae</taxon>
        <taxon>Galloanserae</taxon>
        <taxon>Anseriformes</taxon>
        <taxon>Anatidae</taxon>
        <taxon>Anatinae</taxon>
        <taxon>Anas</taxon>
    </lineage>
</organism>
<evidence type="ECO:0000313" key="7">
    <source>
        <dbReference type="Ensembl" id="ENSAPLP00000020529.1"/>
    </source>
</evidence>